<reference evidence="2 3" key="1">
    <citation type="submission" date="2019-03" db="EMBL/GenBank/DDBJ databases">
        <title>Genomic Encyclopedia of Type Strains, Phase IV (KMG-IV): sequencing the most valuable type-strain genomes for metagenomic binning, comparative biology and taxonomic classification.</title>
        <authorList>
            <person name="Goeker M."/>
        </authorList>
    </citation>
    <scope>NUCLEOTIDE SEQUENCE [LARGE SCALE GENOMIC DNA]</scope>
    <source>
        <strain evidence="2 3">DSM 11901</strain>
    </source>
</reference>
<comment type="caution">
    <text evidence="2">The sequence shown here is derived from an EMBL/GenBank/DDBJ whole genome shotgun (WGS) entry which is preliminary data.</text>
</comment>
<organism evidence="2 3">
    <name type="scientific">Aquabacterium commune</name>
    <dbReference type="NCBI Taxonomy" id="70586"/>
    <lineage>
        <taxon>Bacteria</taxon>
        <taxon>Pseudomonadati</taxon>
        <taxon>Pseudomonadota</taxon>
        <taxon>Betaproteobacteria</taxon>
        <taxon>Burkholderiales</taxon>
        <taxon>Aquabacterium</taxon>
    </lineage>
</organism>
<evidence type="ECO:0000313" key="3">
    <source>
        <dbReference type="Proteomes" id="UP000294593"/>
    </source>
</evidence>
<evidence type="ECO:0000313" key="2">
    <source>
        <dbReference type="EMBL" id="TDP88607.1"/>
    </source>
</evidence>
<feature type="compositionally biased region" description="Basic and acidic residues" evidence="1">
    <location>
        <begin position="7"/>
        <end position="16"/>
    </location>
</feature>
<dbReference type="Proteomes" id="UP000294593">
    <property type="component" value="Unassembled WGS sequence"/>
</dbReference>
<protein>
    <submittedName>
        <fullName evidence="2">Uncharacterized protein</fullName>
    </submittedName>
</protein>
<feature type="region of interest" description="Disordered" evidence="1">
    <location>
        <begin position="1"/>
        <end position="21"/>
    </location>
</feature>
<keyword evidence="3" id="KW-1185">Reference proteome</keyword>
<name>A0A4R6RQX8_9BURK</name>
<dbReference type="EMBL" id="SNXW01000001">
    <property type="protein sequence ID" value="TDP88607.1"/>
    <property type="molecule type" value="Genomic_DNA"/>
</dbReference>
<sequence>MPGHGRAVHDHGRVASDDDGGAMPLLRAGDLVADARQALAEGVGGLCGPDDDAAMVCRVAHHDEWPHADPLSLFAEDSGSGRAPSRSAKVTMCCGRRTARAMCRAFCLGRRPCGLARQPMRGVRKRMRVARAVPPTCAPHRVSRAPPNPAGAPQVLACARHPKARPLQLPSLAHEAFPAARDPKWATHRPNPAACRSASAVHRCKRFARNTHRLARQAHRFASEPQTSVEIASSRR</sequence>
<dbReference type="AlphaFoldDB" id="A0A4R6RQX8"/>
<proteinExistence type="predicted"/>
<accession>A0A4R6RQX8</accession>
<gene>
    <name evidence="2" type="ORF">EV672_101760</name>
</gene>
<evidence type="ECO:0000256" key="1">
    <source>
        <dbReference type="SAM" id="MobiDB-lite"/>
    </source>
</evidence>